<dbReference type="RefSeq" id="WP_369232383.1">
    <property type="nucleotide sequence ID" value="NZ_CP163435.1"/>
</dbReference>
<dbReference type="InterPro" id="IPR050765">
    <property type="entry name" value="Riboflavin_Biosynth_HTPR"/>
</dbReference>
<dbReference type="InterPro" id="IPR002734">
    <property type="entry name" value="RibDG_C"/>
</dbReference>
<protein>
    <submittedName>
        <fullName evidence="2">Dihydrofolate reductase family protein</fullName>
    </submittedName>
</protein>
<organism evidence="2">
    <name type="scientific">Streptomyces sp. R21</name>
    <dbReference type="NCBI Taxonomy" id="3238627"/>
    <lineage>
        <taxon>Bacteria</taxon>
        <taxon>Bacillati</taxon>
        <taxon>Actinomycetota</taxon>
        <taxon>Actinomycetes</taxon>
        <taxon>Kitasatosporales</taxon>
        <taxon>Streptomycetaceae</taxon>
        <taxon>Streptomyces</taxon>
    </lineage>
</organism>
<name>A0AB39P2Q0_9ACTN</name>
<dbReference type="EMBL" id="CP163435">
    <property type="protein sequence ID" value="XDQ25123.1"/>
    <property type="molecule type" value="Genomic_DNA"/>
</dbReference>
<feature type="domain" description="Bacterial bifunctional deaminase-reductase C-terminal" evidence="1">
    <location>
        <begin position="6"/>
        <end position="181"/>
    </location>
</feature>
<dbReference type="InterPro" id="IPR024072">
    <property type="entry name" value="DHFR-like_dom_sf"/>
</dbReference>
<proteinExistence type="predicted"/>
<dbReference type="PANTHER" id="PTHR38011">
    <property type="entry name" value="DIHYDROFOLATE REDUCTASE FAMILY PROTEIN (AFU_ORTHOLOGUE AFUA_8G06820)"/>
    <property type="match status" value="1"/>
</dbReference>
<sequence length="200" mass="21371">MGNAVLYMSMSVDGFIAGPNDGPDNGIGDGGSRLHDWFGMEAEISHLDAVARLSGVNRDVMDEVMATGAVVTGRRTFENAGGWGGDHHDGVPIFVLTRREPDATLQWPAVTYVSDVKDAVRMAKEAAGDKDVLVHGAVTARLALAAGALDELQIHLVPVLLGQGRRLFEDMPPGHIELEPVRAFGGPGVQHLRYRVRQAG</sequence>
<evidence type="ECO:0000259" key="1">
    <source>
        <dbReference type="Pfam" id="PF01872"/>
    </source>
</evidence>
<evidence type="ECO:0000313" key="2">
    <source>
        <dbReference type="EMBL" id="XDQ25123.1"/>
    </source>
</evidence>
<dbReference type="PANTHER" id="PTHR38011:SF12">
    <property type="entry name" value="BIFUNCTIONAL DEAMINASE-REDUCTASE DOMAIN PROTEIN"/>
    <property type="match status" value="1"/>
</dbReference>
<gene>
    <name evidence="2" type="ORF">AB5J56_10720</name>
</gene>
<dbReference type="AlphaFoldDB" id="A0AB39P2Q0"/>
<reference evidence="2" key="1">
    <citation type="submission" date="2024-07" db="EMBL/GenBank/DDBJ databases">
        <authorList>
            <person name="Yu S.T."/>
        </authorList>
    </citation>
    <scope>NUCLEOTIDE SEQUENCE</scope>
    <source>
        <strain evidence="2">R21</strain>
    </source>
</reference>
<dbReference type="Pfam" id="PF01872">
    <property type="entry name" value="RibD_C"/>
    <property type="match status" value="1"/>
</dbReference>
<dbReference type="SUPFAM" id="SSF53597">
    <property type="entry name" value="Dihydrofolate reductase-like"/>
    <property type="match status" value="1"/>
</dbReference>
<dbReference type="GO" id="GO:0009231">
    <property type="term" value="P:riboflavin biosynthetic process"/>
    <property type="evidence" value="ECO:0007669"/>
    <property type="project" value="InterPro"/>
</dbReference>
<dbReference type="GO" id="GO:0008703">
    <property type="term" value="F:5-amino-6-(5-phosphoribosylamino)uracil reductase activity"/>
    <property type="evidence" value="ECO:0007669"/>
    <property type="project" value="InterPro"/>
</dbReference>
<dbReference type="Gene3D" id="3.40.430.10">
    <property type="entry name" value="Dihydrofolate Reductase, subunit A"/>
    <property type="match status" value="1"/>
</dbReference>
<accession>A0AB39P2Q0</accession>